<sequence>MLRPYVPDDPRSCQMDECVVLNQYRWWQGHHHPTGGLTEIVIGDAAVRDRGGGTWVMAGCCDNVPDRRSGHVYSNGGDPDDMRATCHHEMRGTCSQEEGSLHWPLTKHM</sequence>
<protein>
    <submittedName>
        <fullName evidence="1">Uncharacterized protein</fullName>
    </submittedName>
</protein>
<dbReference type="EMBL" id="QGNW01001490">
    <property type="protein sequence ID" value="RVW39232.1"/>
    <property type="molecule type" value="Genomic_DNA"/>
</dbReference>
<evidence type="ECO:0000313" key="1">
    <source>
        <dbReference type="EMBL" id="RVW39232.1"/>
    </source>
</evidence>
<dbReference type="Proteomes" id="UP000288805">
    <property type="component" value="Unassembled WGS sequence"/>
</dbReference>
<proteinExistence type="predicted"/>
<dbReference type="AlphaFoldDB" id="A0A438DUY5"/>
<organism evidence="1 2">
    <name type="scientific">Vitis vinifera</name>
    <name type="common">Grape</name>
    <dbReference type="NCBI Taxonomy" id="29760"/>
    <lineage>
        <taxon>Eukaryota</taxon>
        <taxon>Viridiplantae</taxon>
        <taxon>Streptophyta</taxon>
        <taxon>Embryophyta</taxon>
        <taxon>Tracheophyta</taxon>
        <taxon>Spermatophyta</taxon>
        <taxon>Magnoliopsida</taxon>
        <taxon>eudicotyledons</taxon>
        <taxon>Gunneridae</taxon>
        <taxon>Pentapetalae</taxon>
        <taxon>rosids</taxon>
        <taxon>Vitales</taxon>
        <taxon>Vitaceae</taxon>
        <taxon>Viteae</taxon>
        <taxon>Vitis</taxon>
    </lineage>
</organism>
<evidence type="ECO:0000313" key="2">
    <source>
        <dbReference type="Proteomes" id="UP000288805"/>
    </source>
</evidence>
<name>A0A438DUY5_VITVI</name>
<comment type="caution">
    <text evidence="1">The sequence shown here is derived from an EMBL/GenBank/DDBJ whole genome shotgun (WGS) entry which is preliminary data.</text>
</comment>
<gene>
    <name evidence="1" type="ORF">CK203_085117</name>
</gene>
<reference evidence="1 2" key="1">
    <citation type="journal article" date="2018" name="PLoS Genet.">
        <title>Population sequencing reveals clonal diversity and ancestral inbreeding in the grapevine cultivar Chardonnay.</title>
        <authorList>
            <person name="Roach M.J."/>
            <person name="Johnson D.L."/>
            <person name="Bohlmann J."/>
            <person name="van Vuuren H.J."/>
            <person name="Jones S.J."/>
            <person name="Pretorius I.S."/>
            <person name="Schmidt S.A."/>
            <person name="Borneman A.R."/>
        </authorList>
    </citation>
    <scope>NUCLEOTIDE SEQUENCE [LARGE SCALE GENOMIC DNA]</scope>
    <source>
        <strain evidence="2">cv. Chardonnay</strain>
        <tissue evidence="1">Leaf</tissue>
    </source>
</reference>
<accession>A0A438DUY5</accession>